<organism evidence="2 3">
    <name type="scientific">Corynebacterium coyleae</name>
    <dbReference type="NCBI Taxonomy" id="53374"/>
    <lineage>
        <taxon>Bacteria</taxon>
        <taxon>Bacillati</taxon>
        <taxon>Actinomycetota</taxon>
        <taxon>Actinomycetes</taxon>
        <taxon>Mycobacteriales</taxon>
        <taxon>Corynebacteriaceae</taxon>
        <taxon>Corynebacterium</taxon>
    </lineage>
</organism>
<feature type="domain" description="WYL" evidence="1">
    <location>
        <begin position="142"/>
        <end position="210"/>
    </location>
</feature>
<dbReference type="PANTHER" id="PTHR34580:SF3">
    <property type="entry name" value="PROTEIN PAFB"/>
    <property type="match status" value="1"/>
</dbReference>
<protein>
    <submittedName>
        <fullName evidence="2">WYL domain-containing protein</fullName>
    </submittedName>
</protein>
<gene>
    <name evidence="2" type="ORF">HC138_07710</name>
</gene>
<dbReference type="RefSeq" id="WP_070484787.1">
    <property type="nucleotide sequence ID" value="NZ_JAAUVV010000014.1"/>
</dbReference>
<evidence type="ECO:0000313" key="3">
    <source>
        <dbReference type="Proteomes" id="UP000591626"/>
    </source>
</evidence>
<dbReference type="Proteomes" id="UP000591626">
    <property type="component" value="Unassembled WGS sequence"/>
</dbReference>
<evidence type="ECO:0000313" key="2">
    <source>
        <dbReference type="EMBL" id="NJJ04231.1"/>
    </source>
</evidence>
<name>A0AAP7CCP1_9CORY</name>
<dbReference type="PANTHER" id="PTHR34580">
    <property type="match status" value="1"/>
</dbReference>
<dbReference type="PROSITE" id="PS52050">
    <property type="entry name" value="WYL"/>
    <property type="match status" value="1"/>
</dbReference>
<sequence length="311" mass="34457">MADDSDMIIRQVGLTFALLNSPEKRDVAWVQRHVDGYGGRSRDAAGHLIRRDVAELRRLWVPAHFVDGEVWVDKDLYELPPVDLTAEEASVVGLAVDLSQPGSLGSFARSGWTKLAASGATRNLDAPTLVSVSNDIFQLRPETLRAIVACVRNKQRMSFDFVRAPGKDPERRVVDPWGVVSLNNRAYFVGYDIDRGAERVFRVKKISQVKRVNTSEQFHEQERELQSIVEASLRGDLVDATVTVANGAGEELAMRGKRIDDTITLTSVDRDWIVRAIASIAGNVIAVEPAGVREDVVKLLRSAKGKEPHEH</sequence>
<accession>A0AAP7CCP1</accession>
<dbReference type="InterPro" id="IPR051534">
    <property type="entry name" value="CBASS_pafABC_assoc_protein"/>
</dbReference>
<dbReference type="EMBL" id="JAAUVV010000014">
    <property type="protein sequence ID" value="NJJ04231.1"/>
    <property type="molecule type" value="Genomic_DNA"/>
</dbReference>
<evidence type="ECO:0000259" key="1">
    <source>
        <dbReference type="Pfam" id="PF13280"/>
    </source>
</evidence>
<dbReference type="InterPro" id="IPR026881">
    <property type="entry name" value="WYL_dom"/>
</dbReference>
<comment type="caution">
    <text evidence="2">The sequence shown here is derived from an EMBL/GenBank/DDBJ whole genome shotgun (WGS) entry which is preliminary data.</text>
</comment>
<dbReference type="AlphaFoldDB" id="A0AAP7CCP1"/>
<dbReference type="Pfam" id="PF13280">
    <property type="entry name" value="WYL"/>
    <property type="match status" value="1"/>
</dbReference>
<reference evidence="2 3" key="1">
    <citation type="submission" date="2020-03" db="EMBL/GenBank/DDBJ databases">
        <title>Draft genome sequences of bacterial isolates from the female urobiome.</title>
        <authorList>
            <person name="Miller-Ensminger T."/>
            <person name="Wolfe A.J."/>
            <person name="Putonti C."/>
        </authorList>
    </citation>
    <scope>NUCLEOTIDE SEQUENCE [LARGE SCALE GENOMIC DNA]</scope>
    <source>
        <strain evidence="2 3">UMB8490</strain>
    </source>
</reference>
<proteinExistence type="predicted"/>